<dbReference type="EMBL" id="CP138335">
    <property type="protein sequence ID" value="XBW07974.1"/>
    <property type="molecule type" value="Genomic_DNA"/>
</dbReference>
<sequence>MSARTRANPRPALFVLLILVAVVLAWVAVRLLGSSPPEQPVAAPEPLEPEPVTPTLDFTGFDPGNIISDDVFYHSEAMNQEQVAAFIAEVNHGCRTGDAPCLADYREDSLTFPANDYCFEFTGQSNDSAAAIIDRAAKSCGVNPQVVLVMLQKEQGLLTASSYNLTPGRYDIAMGYGCPDTANCDPQFFGFSNQVYHAALQLRRYANEPGLYSFQPQMDNSISYHPDPACGEGTVWIENYATAGLYNYTPYQPDEAALAGTPGPCSSVGNLNFYAYFRAWFG</sequence>
<reference evidence="2" key="1">
    <citation type="submission" date="2023-11" db="EMBL/GenBank/DDBJ databases">
        <title>Scrofimicrobium hongkongense sp. nov., isolated from a patient with peritonitis.</title>
        <authorList>
            <person name="Lao H.Y."/>
            <person name="Wong A.Y.P."/>
            <person name="Ng T.L."/>
            <person name="Wong R.Y.L."/>
            <person name="Yau M.C.Y."/>
            <person name="Lam J.Y.W."/>
            <person name="Siu G.K.H."/>
        </authorList>
    </citation>
    <scope>NUCLEOTIDE SEQUENCE</scope>
    <source>
        <strain evidence="2">R131</strain>
    </source>
</reference>
<dbReference type="RefSeq" id="WP_350258174.1">
    <property type="nucleotide sequence ID" value="NZ_CP138335.1"/>
</dbReference>
<accession>A0AAU7V7K1</accession>
<protein>
    <submittedName>
        <fullName evidence="2">Hemagglutinin</fullName>
    </submittedName>
</protein>
<dbReference type="KEGG" id="sapp:SAC06_10090"/>
<name>A0AAU7V7K1_9ACTO</name>
<feature type="region of interest" description="Disordered" evidence="1">
    <location>
        <begin position="36"/>
        <end position="55"/>
    </location>
</feature>
<dbReference type="AlphaFoldDB" id="A0AAU7V7K1"/>
<evidence type="ECO:0000313" key="2">
    <source>
        <dbReference type="EMBL" id="XBW07974.1"/>
    </source>
</evidence>
<evidence type="ECO:0000256" key="1">
    <source>
        <dbReference type="SAM" id="MobiDB-lite"/>
    </source>
</evidence>
<organism evidence="2">
    <name type="scientific">Scrofimicrobium appendicitidis</name>
    <dbReference type="NCBI Taxonomy" id="3079930"/>
    <lineage>
        <taxon>Bacteria</taxon>
        <taxon>Bacillati</taxon>
        <taxon>Actinomycetota</taxon>
        <taxon>Actinomycetes</taxon>
        <taxon>Actinomycetales</taxon>
        <taxon>Actinomycetaceae</taxon>
        <taxon>Scrofimicrobium</taxon>
    </lineage>
</organism>
<gene>
    <name evidence="2" type="ORF">SAC06_10090</name>
</gene>
<proteinExistence type="predicted"/>